<reference evidence="2 3" key="1">
    <citation type="submission" date="2022-12" db="EMBL/GenBank/DDBJ databases">
        <title>Metagenome assembled genome from gulf of manar.</title>
        <authorList>
            <person name="Kohli P."/>
            <person name="Pk S."/>
            <person name="Venkata Ramana C."/>
            <person name="Sasikala C."/>
        </authorList>
    </citation>
    <scope>NUCLEOTIDE SEQUENCE [LARGE SCALE GENOMIC DNA]</scope>
    <source>
        <strain evidence="2">JB008</strain>
    </source>
</reference>
<comment type="similarity">
    <text evidence="1">Belongs to the ROK (NagC/XylR) family.</text>
</comment>
<dbReference type="PANTHER" id="PTHR18964">
    <property type="entry name" value="ROK (REPRESSOR, ORF, KINASE) FAMILY"/>
    <property type="match status" value="1"/>
</dbReference>
<evidence type="ECO:0000256" key="1">
    <source>
        <dbReference type="ARBA" id="ARBA00006479"/>
    </source>
</evidence>
<comment type="caution">
    <text evidence="2">The sequence shown here is derived from an EMBL/GenBank/DDBJ whole genome shotgun (WGS) entry which is preliminary data.</text>
</comment>
<dbReference type="EMBL" id="JAQQAL010000046">
    <property type="protein sequence ID" value="MDC7228421.1"/>
    <property type="molecule type" value="Genomic_DNA"/>
</dbReference>
<proteinExistence type="inferred from homology"/>
<dbReference type="Pfam" id="PF00480">
    <property type="entry name" value="ROK"/>
    <property type="match status" value="1"/>
</dbReference>
<evidence type="ECO:0000313" key="2">
    <source>
        <dbReference type="EMBL" id="MDC7228421.1"/>
    </source>
</evidence>
<dbReference type="InterPro" id="IPR043129">
    <property type="entry name" value="ATPase_NBD"/>
</dbReference>
<dbReference type="Gene3D" id="3.30.420.40">
    <property type="match status" value="2"/>
</dbReference>
<name>A0AAJ1MLZ0_9SPIO</name>
<dbReference type="InterPro" id="IPR000600">
    <property type="entry name" value="ROK"/>
</dbReference>
<dbReference type="SUPFAM" id="SSF53067">
    <property type="entry name" value="Actin-like ATPase domain"/>
    <property type="match status" value="1"/>
</dbReference>
<dbReference type="PANTHER" id="PTHR18964:SF149">
    <property type="entry name" value="BIFUNCTIONAL UDP-N-ACETYLGLUCOSAMINE 2-EPIMERASE_N-ACETYLMANNOSAMINE KINASE"/>
    <property type="match status" value="1"/>
</dbReference>
<sequence length="308" mass="32214">MNDLLIGIDIGGTKCAVVLGDKKPEVLERIEFPTAASPDETLEEIFLNVRNFLDGPDGKNVKCIGVSCGGPLNSRTGTILSPPNLPGWDNIEIVNRLKQRFGLPAAIQNDANACALAEWKWGAGKGSSNMIFLTFGTGLGAGLILDGRLYSGTNDMAGEAGHLRLENDGPVGYGKAGSFEGFCSGGGIALQAEELFGRTMSAREVCEAAAAGDAAALGILENSGRHLGMGLSILIDLLNPELIVIGSIFARCGQYLEPAAQAVIRDETLSAARDVCRLVPAALGEQIGDFACLSVALSCEEEVFDNQA</sequence>
<dbReference type="CDD" id="cd23763">
    <property type="entry name" value="ASKHA_ATPase_ROK"/>
    <property type="match status" value="1"/>
</dbReference>
<gene>
    <name evidence="2" type="ORF">PQJ61_16790</name>
</gene>
<organism evidence="2 3">
    <name type="scientific">Candidatus Thalassospirochaeta sargassi</name>
    <dbReference type="NCBI Taxonomy" id="3119039"/>
    <lineage>
        <taxon>Bacteria</taxon>
        <taxon>Pseudomonadati</taxon>
        <taxon>Spirochaetota</taxon>
        <taxon>Spirochaetia</taxon>
        <taxon>Spirochaetales</taxon>
        <taxon>Spirochaetaceae</taxon>
        <taxon>Candidatus Thalassospirochaeta</taxon>
    </lineage>
</organism>
<dbReference type="AlphaFoldDB" id="A0AAJ1MLZ0"/>
<protein>
    <submittedName>
        <fullName evidence="2">ROK family protein</fullName>
    </submittedName>
</protein>
<evidence type="ECO:0000313" key="3">
    <source>
        <dbReference type="Proteomes" id="UP001221217"/>
    </source>
</evidence>
<dbReference type="Proteomes" id="UP001221217">
    <property type="component" value="Unassembled WGS sequence"/>
</dbReference>
<accession>A0AAJ1MLZ0</accession>